<dbReference type="Proteomes" id="UP000324133">
    <property type="component" value="Unassembled WGS sequence"/>
</dbReference>
<feature type="transmembrane region" description="Helical" evidence="1">
    <location>
        <begin position="106"/>
        <end position="123"/>
    </location>
</feature>
<keyword evidence="1" id="KW-0812">Transmembrane</keyword>
<organism evidence="2 3">
    <name type="scientific">Rufibacter hautae</name>
    <dbReference type="NCBI Taxonomy" id="2595005"/>
    <lineage>
        <taxon>Bacteria</taxon>
        <taxon>Pseudomonadati</taxon>
        <taxon>Bacteroidota</taxon>
        <taxon>Cytophagia</taxon>
        <taxon>Cytophagales</taxon>
        <taxon>Hymenobacteraceae</taxon>
        <taxon>Rufibacter</taxon>
    </lineage>
</organism>
<reference evidence="2 3" key="1">
    <citation type="submission" date="2019-07" db="EMBL/GenBank/DDBJ databases">
        <title>Rufibacter sp. nov., isolated from lake sediment.</title>
        <authorList>
            <person name="Qu J.-H."/>
        </authorList>
    </citation>
    <scope>NUCLEOTIDE SEQUENCE [LARGE SCALE GENOMIC DNA]</scope>
    <source>
        <strain evidence="2 3">NBS58-1</strain>
    </source>
</reference>
<feature type="transmembrane region" description="Helical" evidence="1">
    <location>
        <begin position="338"/>
        <end position="359"/>
    </location>
</feature>
<accession>A0A5B6TAE4</accession>
<protein>
    <recommendedName>
        <fullName evidence="4">HTTM domain-containing protein</fullName>
    </recommendedName>
</protein>
<evidence type="ECO:0008006" key="4">
    <source>
        <dbReference type="Google" id="ProtNLM"/>
    </source>
</evidence>
<feature type="transmembrane region" description="Helical" evidence="1">
    <location>
        <begin position="36"/>
        <end position="60"/>
    </location>
</feature>
<evidence type="ECO:0000256" key="1">
    <source>
        <dbReference type="SAM" id="Phobius"/>
    </source>
</evidence>
<keyword evidence="1" id="KW-1133">Transmembrane helix</keyword>
<feature type="transmembrane region" description="Helical" evidence="1">
    <location>
        <begin position="80"/>
        <end position="99"/>
    </location>
</feature>
<dbReference type="EMBL" id="VKKY01000003">
    <property type="protein sequence ID" value="KAA3436073.1"/>
    <property type="molecule type" value="Genomic_DNA"/>
</dbReference>
<dbReference type="OrthoDB" id="1496251at2"/>
<dbReference type="AlphaFoldDB" id="A0A5B6TAE4"/>
<feature type="transmembrane region" description="Helical" evidence="1">
    <location>
        <begin position="129"/>
        <end position="151"/>
    </location>
</feature>
<keyword evidence="1" id="KW-0472">Membrane</keyword>
<name>A0A5B6TAE4_9BACT</name>
<gene>
    <name evidence="2" type="ORF">FOA19_16855</name>
</gene>
<feature type="transmembrane region" description="Helical" evidence="1">
    <location>
        <begin position="163"/>
        <end position="180"/>
    </location>
</feature>
<keyword evidence="3" id="KW-1185">Reference proteome</keyword>
<evidence type="ECO:0000313" key="2">
    <source>
        <dbReference type="EMBL" id="KAA3436073.1"/>
    </source>
</evidence>
<dbReference type="RefSeq" id="WP_149092035.1">
    <property type="nucleotide sequence ID" value="NZ_VKKY01000003.1"/>
</dbReference>
<proteinExistence type="predicted"/>
<evidence type="ECO:0000313" key="3">
    <source>
        <dbReference type="Proteomes" id="UP000324133"/>
    </source>
</evidence>
<comment type="caution">
    <text evidence="2">The sequence shown here is derived from an EMBL/GenBank/DDBJ whole genome shotgun (WGS) entry which is preliminary data.</text>
</comment>
<sequence length="382" mass="43290">MKTLYAWTNKANTLFWERVCLSTSPENVKALSAFRIVVGIFMLAIYVPSFSWIAGVPQALFTPPLLSLANLFPGFPGSTFFYLLDGVVLLSLVCFTIGVKARISTLVFLLSCLVGLNFNFSFGKIDHSILIYSLLLCMSFSGWGKHLAVLPDKKSRFDSPSKSLSLLSILLCFAMFSAGFEKALSWVDFDPSQNGFLGWFNDGYYTLDRHYFLANYVNYFPPLLLEIFDYTAVVFELSPLFFLLHSRKAWRLWLLIACTFHVTNTFLLNIPFIANSMVYLAFTDFTWLYEKISNLLNRFYIKALATGSILLLLFMRGKEAFYPSTSSVLLSPSDKTELKLYLGILLWGVAIILIAKSLFRPRPVATISEPDNEIAPIFEPQF</sequence>
<feature type="transmembrane region" description="Helical" evidence="1">
    <location>
        <begin position="227"/>
        <end position="245"/>
    </location>
</feature>
<feature type="transmembrane region" description="Helical" evidence="1">
    <location>
        <begin position="252"/>
        <end position="279"/>
    </location>
</feature>